<evidence type="ECO:0000313" key="6">
    <source>
        <dbReference type="EMBL" id="GLL09760.1"/>
    </source>
</evidence>
<dbReference type="Gene3D" id="3.90.700.10">
    <property type="entry name" value="Succinate dehydrogenase/fumarate reductase flavoprotein, catalytic domain"/>
    <property type="match status" value="1"/>
</dbReference>
<feature type="domain" description="FAD-dependent oxidoreductase 2 FAD-binding" evidence="5">
    <location>
        <begin position="9"/>
        <end position="512"/>
    </location>
</feature>
<evidence type="ECO:0000256" key="1">
    <source>
        <dbReference type="ARBA" id="ARBA00001974"/>
    </source>
</evidence>
<accession>A0A9W6NTY6</accession>
<dbReference type="RefSeq" id="WP_156067424.1">
    <property type="nucleotide sequence ID" value="NZ_BAAAUZ010000011.1"/>
</dbReference>
<protein>
    <submittedName>
        <fullName evidence="6">3-oxosteroid 1-dehydrogenase</fullName>
    </submittedName>
</protein>
<dbReference type="Pfam" id="PF00890">
    <property type="entry name" value="FAD_binding_2"/>
    <property type="match status" value="1"/>
</dbReference>
<dbReference type="GO" id="GO:0033765">
    <property type="term" value="F:steroid dehydrogenase activity, acting on the CH-CH group of donors"/>
    <property type="evidence" value="ECO:0007669"/>
    <property type="project" value="UniProtKB-ARBA"/>
</dbReference>
<keyword evidence="4" id="KW-0560">Oxidoreductase</keyword>
<dbReference type="Gene3D" id="3.50.50.60">
    <property type="entry name" value="FAD/NAD(P)-binding domain"/>
    <property type="match status" value="2"/>
</dbReference>
<dbReference type="SUPFAM" id="SSF56425">
    <property type="entry name" value="Succinate dehydrogenase/fumarate reductase flavoprotein, catalytic domain"/>
    <property type="match status" value="1"/>
</dbReference>
<dbReference type="InterPro" id="IPR050315">
    <property type="entry name" value="FAD-oxidoreductase_2"/>
</dbReference>
<evidence type="ECO:0000313" key="7">
    <source>
        <dbReference type="Proteomes" id="UP001143463"/>
    </source>
</evidence>
<keyword evidence="2" id="KW-0285">Flavoprotein</keyword>
<organism evidence="6 7">
    <name type="scientific">Pseudonocardia halophobica</name>
    <dbReference type="NCBI Taxonomy" id="29401"/>
    <lineage>
        <taxon>Bacteria</taxon>
        <taxon>Bacillati</taxon>
        <taxon>Actinomycetota</taxon>
        <taxon>Actinomycetes</taxon>
        <taxon>Pseudonocardiales</taxon>
        <taxon>Pseudonocardiaceae</taxon>
        <taxon>Pseudonocardia</taxon>
    </lineage>
</organism>
<evidence type="ECO:0000256" key="4">
    <source>
        <dbReference type="ARBA" id="ARBA00023002"/>
    </source>
</evidence>
<dbReference type="PANTHER" id="PTHR43400:SF10">
    <property type="entry name" value="3-OXOSTEROID 1-DEHYDROGENASE"/>
    <property type="match status" value="1"/>
</dbReference>
<dbReference type="PANTHER" id="PTHR43400">
    <property type="entry name" value="FUMARATE REDUCTASE"/>
    <property type="match status" value="1"/>
</dbReference>
<evidence type="ECO:0000259" key="5">
    <source>
        <dbReference type="Pfam" id="PF00890"/>
    </source>
</evidence>
<sequence>MRTQSSDVDVMVVGGGQAGLVAAVIAAAEGARTVVVEARDRLGGTAAKSSGAMWVPANRFMRAAGIADPRDRALQYMARLARPRNYDAAHPTLGLAAWEHRQAEAFYDNAAAAIDRLVDIGAIDIVPEIDFLDYFADLPEDAAPRGRTVFPRPGHGLPTGGAATTGDLERTARTLGVEVLLEHAVDDLVIEEGAVTGAVLTGPAGAHTVRVRGGVVFATGGFSRNPDLLREMVGRPYGPGCAVETNTGDFVRHGRRLGAAFEAMDMVWAAPIVFERTLTEPESVCASFYLPGDGFLVTDLRGHRVLDEKAPYNDFTRSFFTYDWRSARYTALPMILVWDDRQAREHGGSRLGNPFPPPEVEPYWVVDGADVHELARAVARRLDDLREHLPGARLDADWAENLASTVARYNGFADAGVDEDFHRGETSYQRFMAQRMGPGSGPNPTMRPLEVEGPLHATLLTPAAFDTKGGLLTDQRARVLDRDGAPIPGLYAAGNCAASPTGEAYWSAGTSLALATCFGYLAAGDAAARARVATGDRRPETAGADPVEVST</sequence>
<keyword evidence="3" id="KW-0274">FAD</keyword>
<keyword evidence="7" id="KW-1185">Reference proteome</keyword>
<dbReference type="InterPro" id="IPR003953">
    <property type="entry name" value="FAD-dep_OxRdtase_2_FAD-bd"/>
</dbReference>
<evidence type="ECO:0000256" key="2">
    <source>
        <dbReference type="ARBA" id="ARBA00022630"/>
    </source>
</evidence>
<reference evidence="6" key="2">
    <citation type="submission" date="2023-01" db="EMBL/GenBank/DDBJ databases">
        <authorList>
            <person name="Sun Q."/>
            <person name="Evtushenko L."/>
        </authorList>
    </citation>
    <scope>NUCLEOTIDE SEQUENCE</scope>
    <source>
        <strain evidence="6">VKM Ac-1069</strain>
    </source>
</reference>
<gene>
    <name evidence="6" type="ORF">GCM10017577_09000</name>
</gene>
<dbReference type="InterPro" id="IPR027477">
    <property type="entry name" value="Succ_DH/fumarate_Rdtase_cat_sf"/>
</dbReference>
<dbReference type="AlphaFoldDB" id="A0A9W6NTY6"/>
<dbReference type="Proteomes" id="UP001143463">
    <property type="component" value="Unassembled WGS sequence"/>
</dbReference>
<name>A0A9W6NTY6_9PSEU</name>
<evidence type="ECO:0000256" key="3">
    <source>
        <dbReference type="ARBA" id="ARBA00022827"/>
    </source>
</evidence>
<reference evidence="6" key="1">
    <citation type="journal article" date="2014" name="Int. J. Syst. Evol. Microbiol.">
        <title>Complete genome sequence of Corynebacterium casei LMG S-19264T (=DSM 44701T), isolated from a smear-ripened cheese.</title>
        <authorList>
            <consortium name="US DOE Joint Genome Institute (JGI-PGF)"/>
            <person name="Walter F."/>
            <person name="Albersmeier A."/>
            <person name="Kalinowski J."/>
            <person name="Ruckert C."/>
        </authorList>
    </citation>
    <scope>NUCLEOTIDE SEQUENCE</scope>
    <source>
        <strain evidence="6">VKM Ac-1069</strain>
    </source>
</reference>
<dbReference type="EMBL" id="BSFQ01000003">
    <property type="protein sequence ID" value="GLL09760.1"/>
    <property type="molecule type" value="Genomic_DNA"/>
</dbReference>
<dbReference type="GO" id="GO:0008202">
    <property type="term" value="P:steroid metabolic process"/>
    <property type="evidence" value="ECO:0007669"/>
    <property type="project" value="UniProtKB-ARBA"/>
</dbReference>
<comment type="cofactor">
    <cofactor evidence="1">
        <name>FAD</name>
        <dbReference type="ChEBI" id="CHEBI:57692"/>
    </cofactor>
</comment>
<proteinExistence type="predicted"/>
<dbReference type="InterPro" id="IPR036188">
    <property type="entry name" value="FAD/NAD-bd_sf"/>
</dbReference>
<comment type="caution">
    <text evidence="6">The sequence shown here is derived from an EMBL/GenBank/DDBJ whole genome shotgun (WGS) entry which is preliminary data.</text>
</comment>
<dbReference type="SUPFAM" id="SSF51905">
    <property type="entry name" value="FAD/NAD(P)-binding domain"/>
    <property type="match status" value="1"/>
</dbReference>